<keyword evidence="3 9" id="KW-0812">Transmembrane</keyword>
<keyword evidence="5" id="KW-0067">ATP-binding</keyword>
<dbReference type="PANTHER" id="PTHR43394">
    <property type="entry name" value="ATP-DEPENDENT PERMEASE MDL1, MITOCHONDRIAL"/>
    <property type="match status" value="1"/>
</dbReference>
<comment type="subcellular location">
    <subcellularLocation>
        <location evidence="1">Membrane</location>
        <topology evidence="1">Multi-pass membrane protein</topology>
    </subcellularLocation>
</comment>
<evidence type="ECO:0000256" key="8">
    <source>
        <dbReference type="SAM" id="MobiDB-lite"/>
    </source>
</evidence>
<evidence type="ECO:0000256" key="2">
    <source>
        <dbReference type="ARBA" id="ARBA00007577"/>
    </source>
</evidence>
<sequence length="370" mass="40289">MSEGQVTEQGTHDDLVARDGHYANLARSQQIDPGSSNEKLISDDDSHRKIKEAEETVEDLTEKQFRDLDGGGSADVSNSEKKTESLGLARTLAFIVKNNSEENPILILGLCFSIIAGLSIPGQLILFAKALETLSFAPSRYHQPRNDIDILKVEPGQSVALVGGSRSGKSTLFALVERFYSPNRGSVLVGGRDVSKLHLGRYRQILSLVSQEVVLNSGSIRENIALGIPDQNVPDEAIWAACKQTNIHDFVASLQDGLSTLVGPGDSMISGGEKQRIAIARALLRQPKILLLDEATSALDTESERLVQAALEAAANDGITLMIAHRLSTVRKADRIYVLSQGTLVESGTHERLLAKKGKYWEFVKMQNLH</sequence>
<dbReference type="PROSITE" id="PS50893">
    <property type="entry name" value="ABC_TRANSPORTER_2"/>
    <property type="match status" value="1"/>
</dbReference>
<dbReference type="PANTHER" id="PTHR43394:SF1">
    <property type="entry name" value="ATP-BINDING CASSETTE SUB-FAMILY B MEMBER 10, MITOCHONDRIAL"/>
    <property type="match status" value="1"/>
</dbReference>
<dbReference type="GO" id="GO:0015421">
    <property type="term" value="F:ABC-type oligopeptide transporter activity"/>
    <property type="evidence" value="ECO:0007669"/>
    <property type="project" value="TreeGrafter"/>
</dbReference>
<dbReference type="Gene3D" id="1.20.1560.10">
    <property type="entry name" value="ABC transporter type 1, transmembrane domain"/>
    <property type="match status" value="1"/>
</dbReference>
<dbReference type="InterPro" id="IPR003439">
    <property type="entry name" value="ABC_transporter-like_ATP-bd"/>
</dbReference>
<dbReference type="Pfam" id="PF00005">
    <property type="entry name" value="ABC_tran"/>
    <property type="match status" value="1"/>
</dbReference>
<accession>A0AA40B913</accession>
<dbReference type="AlphaFoldDB" id="A0AA40B913"/>
<evidence type="ECO:0000313" key="12">
    <source>
        <dbReference type="Proteomes" id="UP001172102"/>
    </source>
</evidence>
<dbReference type="EMBL" id="JAUKUA010000001">
    <property type="protein sequence ID" value="KAK0729900.1"/>
    <property type="molecule type" value="Genomic_DNA"/>
</dbReference>
<feature type="region of interest" description="Disordered" evidence="8">
    <location>
        <begin position="61"/>
        <end position="81"/>
    </location>
</feature>
<dbReference type="InterPro" id="IPR036640">
    <property type="entry name" value="ABC1_TM_sf"/>
</dbReference>
<dbReference type="InterPro" id="IPR017871">
    <property type="entry name" value="ABC_transporter-like_CS"/>
</dbReference>
<reference evidence="11" key="1">
    <citation type="submission" date="2023-06" db="EMBL/GenBank/DDBJ databases">
        <title>Genome-scale phylogeny and comparative genomics of the fungal order Sordariales.</title>
        <authorList>
            <consortium name="Lawrence Berkeley National Laboratory"/>
            <person name="Hensen N."/>
            <person name="Bonometti L."/>
            <person name="Westerberg I."/>
            <person name="Brannstrom I.O."/>
            <person name="Guillou S."/>
            <person name="Cros-Aarteil S."/>
            <person name="Calhoun S."/>
            <person name="Haridas S."/>
            <person name="Kuo A."/>
            <person name="Mondo S."/>
            <person name="Pangilinan J."/>
            <person name="Riley R."/>
            <person name="Labutti K."/>
            <person name="Andreopoulos B."/>
            <person name="Lipzen A."/>
            <person name="Chen C."/>
            <person name="Yanf M."/>
            <person name="Daum C."/>
            <person name="Ng V."/>
            <person name="Clum A."/>
            <person name="Steindorff A."/>
            <person name="Ohm R."/>
            <person name="Martin F."/>
            <person name="Silar P."/>
            <person name="Natvig D."/>
            <person name="Lalanne C."/>
            <person name="Gautier V."/>
            <person name="Ament-Velasquez S.L."/>
            <person name="Kruys A."/>
            <person name="Hutchinson M.I."/>
            <person name="Powell A.J."/>
            <person name="Barry K."/>
            <person name="Miller A.N."/>
            <person name="Grigoriev I.V."/>
            <person name="Debuchy R."/>
            <person name="Gladieux P."/>
            <person name="Thoren M.H."/>
            <person name="Johannesson H."/>
        </authorList>
    </citation>
    <scope>NUCLEOTIDE SEQUENCE</scope>
    <source>
        <strain evidence="11">SMH4607-1</strain>
    </source>
</reference>
<evidence type="ECO:0000256" key="6">
    <source>
        <dbReference type="ARBA" id="ARBA00022989"/>
    </source>
</evidence>
<comment type="caution">
    <text evidence="11">The sequence shown here is derived from an EMBL/GenBank/DDBJ whole genome shotgun (WGS) entry which is preliminary data.</text>
</comment>
<keyword evidence="11" id="KW-0378">Hydrolase</keyword>
<comment type="similarity">
    <text evidence="2">Belongs to the ABC transporter superfamily. ABCB family. Multidrug resistance exporter (TC 3.A.1.201) subfamily.</text>
</comment>
<dbReference type="InterPro" id="IPR027417">
    <property type="entry name" value="P-loop_NTPase"/>
</dbReference>
<feature type="transmembrane region" description="Helical" evidence="9">
    <location>
        <begin position="105"/>
        <end position="128"/>
    </location>
</feature>
<organism evidence="11 12">
    <name type="scientific">Lasiosphaeris hirsuta</name>
    <dbReference type="NCBI Taxonomy" id="260670"/>
    <lineage>
        <taxon>Eukaryota</taxon>
        <taxon>Fungi</taxon>
        <taxon>Dikarya</taxon>
        <taxon>Ascomycota</taxon>
        <taxon>Pezizomycotina</taxon>
        <taxon>Sordariomycetes</taxon>
        <taxon>Sordariomycetidae</taxon>
        <taxon>Sordariales</taxon>
        <taxon>Lasiosphaeriaceae</taxon>
        <taxon>Lasiosphaeris</taxon>
    </lineage>
</organism>
<evidence type="ECO:0000256" key="5">
    <source>
        <dbReference type="ARBA" id="ARBA00022840"/>
    </source>
</evidence>
<name>A0AA40B913_9PEZI</name>
<evidence type="ECO:0000259" key="10">
    <source>
        <dbReference type="PROSITE" id="PS50893"/>
    </source>
</evidence>
<dbReference type="Gene3D" id="3.40.50.300">
    <property type="entry name" value="P-loop containing nucleotide triphosphate hydrolases"/>
    <property type="match status" value="2"/>
</dbReference>
<dbReference type="GO" id="GO:0005524">
    <property type="term" value="F:ATP binding"/>
    <property type="evidence" value="ECO:0007669"/>
    <property type="project" value="UniProtKB-KW"/>
</dbReference>
<feature type="domain" description="ABC transporter" evidence="10">
    <location>
        <begin position="131"/>
        <end position="366"/>
    </location>
</feature>
<evidence type="ECO:0000256" key="7">
    <source>
        <dbReference type="ARBA" id="ARBA00023136"/>
    </source>
</evidence>
<keyword evidence="12" id="KW-1185">Reference proteome</keyword>
<dbReference type="InterPro" id="IPR003593">
    <property type="entry name" value="AAA+_ATPase"/>
</dbReference>
<evidence type="ECO:0000256" key="3">
    <source>
        <dbReference type="ARBA" id="ARBA00022692"/>
    </source>
</evidence>
<evidence type="ECO:0000313" key="11">
    <source>
        <dbReference type="EMBL" id="KAK0729900.1"/>
    </source>
</evidence>
<dbReference type="GO" id="GO:0016887">
    <property type="term" value="F:ATP hydrolysis activity"/>
    <property type="evidence" value="ECO:0007669"/>
    <property type="project" value="InterPro"/>
</dbReference>
<gene>
    <name evidence="11" type="ORF">B0H67DRAFT_677844</name>
</gene>
<evidence type="ECO:0000256" key="4">
    <source>
        <dbReference type="ARBA" id="ARBA00022741"/>
    </source>
</evidence>
<dbReference type="SMART" id="SM00382">
    <property type="entry name" value="AAA"/>
    <property type="match status" value="1"/>
</dbReference>
<dbReference type="SUPFAM" id="SSF52540">
    <property type="entry name" value="P-loop containing nucleoside triphosphate hydrolases"/>
    <property type="match status" value="1"/>
</dbReference>
<feature type="compositionally biased region" description="Polar residues" evidence="8">
    <location>
        <begin position="26"/>
        <end position="39"/>
    </location>
</feature>
<feature type="region of interest" description="Disordered" evidence="8">
    <location>
        <begin position="1"/>
        <end position="49"/>
    </location>
</feature>
<proteinExistence type="inferred from homology"/>
<keyword evidence="7 9" id="KW-0472">Membrane</keyword>
<dbReference type="PROSITE" id="PS00211">
    <property type="entry name" value="ABC_TRANSPORTER_1"/>
    <property type="match status" value="1"/>
</dbReference>
<feature type="compositionally biased region" description="Basic and acidic residues" evidence="8">
    <location>
        <begin position="10"/>
        <end position="21"/>
    </location>
</feature>
<keyword evidence="4" id="KW-0547">Nucleotide-binding</keyword>
<protein>
    <submittedName>
        <fullName evidence="11">P-loop containing nucleoside triphosphate hydrolase protein</fullName>
    </submittedName>
</protein>
<dbReference type="InterPro" id="IPR039421">
    <property type="entry name" value="Type_1_exporter"/>
</dbReference>
<feature type="compositionally biased region" description="Basic and acidic residues" evidence="8">
    <location>
        <begin position="40"/>
        <end position="49"/>
    </location>
</feature>
<dbReference type="FunFam" id="3.40.50.300:FF:000913">
    <property type="entry name" value="ABC multidrug transporter SitT"/>
    <property type="match status" value="1"/>
</dbReference>
<evidence type="ECO:0000256" key="1">
    <source>
        <dbReference type="ARBA" id="ARBA00004141"/>
    </source>
</evidence>
<evidence type="ECO:0000256" key="9">
    <source>
        <dbReference type="SAM" id="Phobius"/>
    </source>
</evidence>
<dbReference type="GO" id="GO:0016020">
    <property type="term" value="C:membrane"/>
    <property type="evidence" value="ECO:0007669"/>
    <property type="project" value="UniProtKB-SubCell"/>
</dbReference>
<dbReference type="Proteomes" id="UP001172102">
    <property type="component" value="Unassembled WGS sequence"/>
</dbReference>
<keyword evidence="6 9" id="KW-1133">Transmembrane helix</keyword>